<dbReference type="PANTHER" id="PTHR11908:SF132">
    <property type="entry name" value="ALDEHYDE OXIDASE 1-RELATED"/>
    <property type="match status" value="1"/>
</dbReference>
<dbReference type="AlphaFoldDB" id="A0A4R7BJC1"/>
<proteinExistence type="predicted"/>
<dbReference type="PANTHER" id="PTHR11908">
    <property type="entry name" value="XANTHINE DEHYDROGENASE"/>
    <property type="match status" value="1"/>
</dbReference>
<protein>
    <submittedName>
        <fullName evidence="4">Carbon-monoxide dehydrogenase large subunit</fullName>
    </submittedName>
</protein>
<dbReference type="InterPro" id="IPR000674">
    <property type="entry name" value="Ald_Oxase/Xan_DH_a/b"/>
</dbReference>
<dbReference type="GO" id="GO:0005506">
    <property type="term" value="F:iron ion binding"/>
    <property type="evidence" value="ECO:0007669"/>
    <property type="project" value="InterPro"/>
</dbReference>
<evidence type="ECO:0000256" key="2">
    <source>
        <dbReference type="ARBA" id="ARBA00023002"/>
    </source>
</evidence>
<dbReference type="RefSeq" id="WP_133775184.1">
    <property type="nucleotide sequence ID" value="NZ_SNZR01000019.1"/>
</dbReference>
<keyword evidence="1" id="KW-0500">Molybdenum</keyword>
<sequence>MTPSAARAKECGRSRRRVEDLRFVTGTGTYIDDLPAEGQLVGHVLRAPLAHARILGIDLTAASAMPGVVRIYTAADLLAEGIGPLPCVAAGIPSVDPIRVPPHHALAHERVRHVGEPVAFVVADSFEAARDTAEAIDVSYDDLPTAVLIEDAAAEGAEQIWPDAPGNVAFRYRRGDAAAVAGALARAAHVVTLELDNNRVVAAPLEPRGAIARYDAAEDRLLLTLSGASVHDIRDQLCADVFRVAPDRLHVVTPDVGGGFGPKNIPYPEYVPLLLAARDLRREIRWISDRSEDFLSTAQARANRTRASLALDAEGRFLALEVETLADMGAYLSALGPAIPTTSAANAMGGVYAIPAVHLAVTGIYTNTVPIDAYRGAGKPEANYLIERLVDLAARRLAIAPCELRRRNIVSSFPSVSGLGIAIERGAFAANLDRAATVSDAAGFPARREEAARRGRLAGRGLACFLETARGAPGEWARVRFEPGGDVSIAIGTQSNGQGHETTFPQIAADRLGLPLEAFRFVQGDTRSVAKGKGHGGARSLYQGGAALVAALDDLLAKARAIAARLLQASPEDLAFADGAFSTGRDSRRLTLGEIAEAASDPEQMGGGPAPGLSGEAETTLDAITFPNGCHVAEVEIDRETGEIALTRYCAVDDYGTLVNPLLTEGQLQGGIVQGIGQAICEHTAYDPASGQLIAGSFMDYRLPRAADIPDLEIVFQGVPSASNPLGVKGVGQAGAIAAPQTIVNAVVDALACLGVTHLDMPITSEAVWRALRSG</sequence>
<dbReference type="InterPro" id="IPR016208">
    <property type="entry name" value="Ald_Oxase/xanthine_DH-like"/>
</dbReference>
<dbReference type="SUPFAM" id="SSF56003">
    <property type="entry name" value="Molybdenum cofactor-binding domain"/>
    <property type="match status" value="1"/>
</dbReference>
<dbReference type="Pfam" id="PF02738">
    <property type="entry name" value="MoCoBD_1"/>
    <property type="match status" value="1"/>
</dbReference>
<evidence type="ECO:0000256" key="1">
    <source>
        <dbReference type="ARBA" id="ARBA00022505"/>
    </source>
</evidence>
<dbReference type="SMART" id="SM01008">
    <property type="entry name" value="Ald_Xan_dh_C"/>
    <property type="match status" value="1"/>
</dbReference>
<dbReference type="InterPro" id="IPR008274">
    <property type="entry name" value="AldOxase/xan_DH_MoCoBD1"/>
</dbReference>
<dbReference type="OrthoDB" id="9758509at2"/>
<evidence type="ECO:0000313" key="5">
    <source>
        <dbReference type="Proteomes" id="UP000295122"/>
    </source>
</evidence>
<accession>A0A4R7BJC1</accession>
<keyword evidence="5" id="KW-1185">Reference proteome</keyword>
<dbReference type="SUPFAM" id="SSF54665">
    <property type="entry name" value="CO dehydrogenase molybdoprotein N-domain-like"/>
    <property type="match status" value="1"/>
</dbReference>
<dbReference type="EMBL" id="SNZR01000019">
    <property type="protein sequence ID" value="TDR84572.1"/>
    <property type="molecule type" value="Genomic_DNA"/>
</dbReference>
<dbReference type="InterPro" id="IPR046867">
    <property type="entry name" value="AldOxase/xan_DH_MoCoBD2"/>
</dbReference>
<dbReference type="Gene3D" id="3.30.365.10">
    <property type="entry name" value="Aldehyde oxidase/xanthine dehydrogenase, molybdopterin binding domain"/>
    <property type="match status" value="4"/>
</dbReference>
<dbReference type="GO" id="GO:0016491">
    <property type="term" value="F:oxidoreductase activity"/>
    <property type="evidence" value="ECO:0007669"/>
    <property type="project" value="UniProtKB-KW"/>
</dbReference>
<dbReference type="Gene3D" id="3.90.1170.50">
    <property type="entry name" value="Aldehyde oxidase/xanthine dehydrogenase, a/b hammerhead"/>
    <property type="match status" value="1"/>
</dbReference>
<gene>
    <name evidence="4" type="ORF">EV668_4933</name>
</gene>
<dbReference type="Proteomes" id="UP000295122">
    <property type="component" value="Unassembled WGS sequence"/>
</dbReference>
<dbReference type="Pfam" id="PF20256">
    <property type="entry name" value="MoCoBD_2"/>
    <property type="match status" value="1"/>
</dbReference>
<evidence type="ECO:0000259" key="3">
    <source>
        <dbReference type="SMART" id="SM01008"/>
    </source>
</evidence>
<evidence type="ECO:0000313" key="4">
    <source>
        <dbReference type="EMBL" id="TDR84572.1"/>
    </source>
</evidence>
<name>A0A4R7BJC1_9HYPH</name>
<dbReference type="InterPro" id="IPR037165">
    <property type="entry name" value="AldOxase/xan_DH_Mopterin-bd_sf"/>
</dbReference>
<feature type="domain" description="Aldehyde oxidase/xanthine dehydrogenase a/b hammerhead" evidence="3">
    <location>
        <begin position="25"/>
        <end position="144"/>
    </location>
</feature>
<keyword evidence="2" id="KW-0560">Oxidoreductase</keyword>
<comment type="caution">
    <text evidence="4">The sequence shown here is derived from an EMBL/GenBank/DDBJ whole genome shotgun (WGS) entry which is preliminary data.</text>
</comment>
<dbReference type="InterPro" id="IPR036856">
    <property type="entry name" value="Ald_Oxase/Xan_DH_a/b_sf"/>
</dbReference>
<dbReference type="Pfam" id="PF01315">
    <property type="entry name" value="Ald_Xan_dh_C"/>
    <property type="match status" value="1"/>
</dbReference>
<reference evidence="4 5" key="1">
    <citation type="submission" date="2019-03" db="EMBL/GenBank/DDBJ databases">
        <title>Genomic Encyclopedia of Type Strains, Phase IV (KMG-IV): sequencing the most valuable type-strain genomes for metagenomic binning, comparative biology and taxonomic classification.</title>
        <authorList>
            <person name="Goeker M."/>
        </authorList>
    </citation>
    <scope>NUCLEOTIDE SEQUENCE [LARGE SCALE GENOMIC DNA]</scope>
    <source>
        <strain evidence="4 5">DSM 25903</strain>
    </source>
</reference>
<organism evidence="4 5">
    <name type="scientific">Enterovirga rhinocerotis</name>
    <dbReference type="NCBI Taxonomy" id="1339210"/>
    <lineage>
        <taxon>Bacteria</taxon>
        <taxon>Pseudomonadati</taxon>
        <taxon>Pseudomonadota</taxon>
        <taxon>Alphaproteobacteria</taxon>
        <taxon>Hyphomicrobiales</taxon>
        <taxon>Methylobacteriaceae</taxon>
        <taxon>Enterovirga</taxon>
    </lineage>
</organism>